<protein>
    <submittedName>
        <fullName evidence="6">ABC transporter substrate-binding protein</fullName>
    </submittedName>
</protein>
<sequence length="350" mass="38413">MSHRKRALSAVAALAALVLVGCSAPTQTGTGSNAKKLTLVTYGSAFQDAQEKSIIGPFRKKTGISVTVESPVDPARLKVMVETGNPTWDVYVAGQQDVPAYCGKYFEKLDLGKINKDDFAKGTVENCGVPLDTYSYTIVYNKKKYGANPPTSIADFFNTEKFPGSRAMSNDPAEGNLELALIADGVSPDKLYPLDYDRAFKVLDRVKAKTVFWSSGAEQVQMMEQQRADMMLVWSGRGYEATQNGAPYAPVWQDNIYHWASLAIVKGSPNKVAAQKFIDYAVSKQPQTQWAESIAYGAANLKATPTLDPSKATWDSSAKDHRAVSHQIDNSWWAKNQDEVVSRWTTWTAG</sequence>
<dbReference type="PROSITE" id="PS51257">
    <property type="entry name" value="PROKAR_LIPOPROTEIN"/>
    <property type="match status" value="1"/>
</dbReference>
<evidence type="ECO:0000256" key="5">
    <source>
        <dbReference type="SAM" id="SignalP"/>
    </source>
</evidence>
<evidence type="ECO:0000256" key="1">
    <source>
        <dbReference type="ARBA" id="ARBA00004418"/>
    </source>
</evidence>
<accession>A0ABN3FBR2</accession>
<dbReference type="Gene3D" id="3.40.190.10">
    <property type="entry name" value="Periplasmic binding protein-like II"/>
    <property type="match status" value="2"/>
</dbReference>
<dbReference type="InterPro" id="IPR006059">
    <property type="entry name" value="SBP"/>
</dbReference>
<proteinExistence type="predicted"/>
<name>A0ABN3FBR2_9ACTN</name>
<dbReference type="Pfam" id="PF13416">
    <property type="entry name" value="SBP_bac_8"/>
    <property type="match status" value="1"/>
</dbReference>
<dbReference type="CDD" id="cd13589">
    <property type="entry name" value="PBP2_polyamine_RpCGA009"/>
    <property type="match status" value="1"/>
</dbReference>
<keyword evidence="7" id="KW-1185">Reference proteome</keyword>
<organism evidence="6 7">
    <name type="scientific">Streptomyces cuspidosporus</name>
    <dbReference type="NCBI Taxonomy" id="66882"/>
    <lineage>
        <taxon>Bacteria</taxon>
        <taxon>Bacillati</taxon>
        <taxon>Actinomycetota</taxon>
        <taxon>Actinomycetes</taxon>
        <taxon>Kitasatosporales</taxon>
        <taxon>Streptomycetaceae</taxon>
        <taxon>Streptomyces</taxon>
    </lineage>
</organism>
<dbReference type="RefSeq" id="WP_346172826.1">
    <property type="nucleotide sequence ID" value="NZ_BAAASD010000001.1"/>
</dbReference>
<dbReference type="Proteomes" id="UP001500253">
    <property type="component" value="Unassembled WGS sequence"/>
</dbReference>
<comment type="caution">
    <text evidence="6">The sequence shown here is derived from an EMBL/GenBank/DDBJ whole genome shotgun (WGS) entry which is preliminary data.</text>
</comment>
<evidence type="ECO:0000313" key="6">
    <source>
        <dbReference type="EMBL" id="GAA2326652.1"/>
    </source>
</evidence>
<evidence type="ECO:0000256" key="4">
    <source>
        <dbReference type="ARBA" id="ARBA00022764"/>
    </source>
</evidence>
<dbReference type="EMBL" id="BAAASD010000001">
    <property type="protein sequence ID" value="GAA2326652.1"/>
    <property type="molecule type" value="Genomic_DNA"/>
</dbReference>
<evidence type="ECO:0000256" key="2">
    <source>
        <dbReference type="ARBA" id="ARBA00022448"/>
    </source>
</evidence>
<feature type="signal peptide" evidence="5">
    <location>
        <begin position="1"/>
        <end position="28"/>
    </location>
</feature>
<comment type="subcellular location">
    <subcellularLocation>
        <location evidence="1">Periplasm</location>
    </subcellularLocation>
</comment>
<keyword evidence="3 5" id="KW-0732">Signal</keyword>
<keyword evidence="4" id="KW-0574">Periplasm</keyword>
<reference evidence="7" key="1">
    <citation type="journal article" date="2019" name="Int. J. Syst. Evol. Microbiol.">
        <title>The Global Catalogue of Microorganisms (GCM) 10K type strain sequencing project: providing services to taxonomists for standard genome sequencing and annotation.</title>
        <authorList>
            <consortium name="The Broad Institute Genomics Platform"/>
            <consortium name="The Broad Institute Genome Sequencing Center for Infectious Disease"/>
            <person name="Wu L."/>
            <person name="Ma J."/>
        </authorList>
    </citation>
    <scope>NUCLEOTIDE SEQUENCE [LARGE SCALE GENOMIC DNA]</scope>
    <source>
        <strain evidence="7">JCM 4316</strain>
    </source>
</reference>
<evidence type="ECO:0000256" key="3">
    <source>
        <dbReference type="ARBA" id="ARBA00022729"/>
    </source>
</evidence>
<feature type="chain" id="PRO_5045429833" evidence="5">
    <location>
        <begin position="29"/>
        <end position="350"/>
    </location>
</feature>
<dbReference type="SUPFAM" id="SSF53850">
    <property type="entry name" value="Periplasmic binding protein-like II"/>
    <property type="match status" value="1"/>
</dbReference>
<gene>
    <name evidence="6" type="ORF">GCM10010246_05420</name>
</gene>
<keyword evidence="2" id="KW-0813">Transport</keyword>
<dbReference type="PANTHER" id="PTHR30006:SF3">
    <property type="entry name" value="THIAMINE-BINDING PERIPLASMIC PROTEIN"/>
    <property type="match status" value="1"/>
</dbReference>
<evidence type="ECO:0000313" key="7">
    <source>
        <dbReference type="Proteomes" id="UP001500253"/>
    </source>
</evidence>
<dbReference type="PANTHER" id="PTHR30006">
    <property type="entry name" value="THIAMINE-BINDING PERIPLASMIC PROTEIN-RELATED"/>
    <property type="match status" value="1"/>
</dbReference>